<keyword evidence="3" id="KW-1185">Reference proteome</keyword>
<name>W4M0U7_9BACT</name>
<accession>W4M0U7</accession>
<evidence type="ECO:0000313" key="3">
    <source>
        <dbReference type="Proteomes" id="UP000019140"/>
    </source>
</evidence>
<dbReference type="Gene3D" id="3.30.720.110">
    <property type="match status" value="1"/>
</dbReference>
<dbReference type="InterPro" id="IPR037523">
    <property type="entry name" value="VOC_core"/>
</dbReference>
<dbReference type="PANTHER" id="PTHR34109">
    <property type="entry name" value="BNAUNNG04460D PROTEIN-RELATED"/>
    <property type="match status" value="1"/>
</dbReference>
<feature type="domain" description="VOC" evidence="1">
    <location>
        <begin position="1"/>
        <end position="61"/>
    </location>
</feature>
<gene>
    <name evidence="2" type="ORF">ETSY2_32540</name>
</gene>
<dbReference type="InterPro" id="IPR004360">
    <property type="entry name" value="Glyas_Fos-R_dOase_dom"/>
</dbReference>
<evidence type="ECO:0000313" key="2">
    <source>
        <dbReference type="EMBL" id="ETX03790.1"/>
    </source>
</evidence>
<dbReference type="HOGENOM" id="CLU_2676665_0_0_7"/>
<dbReference type="InterPro" id="IPR029068">
    <property type="entry name" value="Glyas_Bleomycin-R_OHBP_Dase"/>
</dbReference>
<dbReference type="EMBL" id="AZHX01001388">
    <property type="protein sequence ID" value="ETX03790.1"/>
    <property type="molecule type" value="Genomic_DNA"/>
</dbReference>
<comment type="caution">
    <text evidence="2">The sequence shown here is derived from an EMBL/GenBank/DDBJ whole genome shotgun (WGS) entry which is preliminary data.</text>
</comment>
<dbReference type="Proteomes" id="UP000019140">
    <property type="component" value="Unassembled WGS sequence"/>
</dbReference>
<dbReference type="AlphaFoldDB" id="W4M0U7"/>
<proteinExistence type="predicted"/>
<dbReference type="Pfam" id="PF00903">
    <property type="entry name" value="Glyoxalase"/>
    <property type="match status" value="1"/>
</dbReference>
<dbReference type="PROSITE" id="PS51819">
    <property type="entry name" value="VOC"/>
    <property type="match status" value="1"/>
</dbReference>
<dbReference type="PANTHER" id="PTHR34109:SF1">
    <property type="entry name" value="VOC DOMAIN-CONTAINING PROTEIN"/>
    <property type="match status" value="1"/>
</dbReference>
<sequence length="74" mass="8511">PKQLGQVTQHTYIYVDDVDQHFEQAKGAGATILEPPEDQFYGDRRYGAEDPEGHHWYFAQHIRDVAPEDMQIPG</sequence>
<feature type="non-terminal residue" evidence="2">
    <location>
        <position position="1"/>
    </location>
</feature>
<protein>
    <recommendedName>
        <fullName evidence="1">VOC domain-containing protein</fullName>
    </recommendedName>
</protein>
<organism evidence="2 3">
    <name type="scientific">Candidatus Entotheonella gemina</name>
    <dbReference type="NCBI Taxonomy" id="1429439"/>
    <lineage>
        <taxon>Bacteria</taxon>
        <taxon>Pseudomonadati</taxon>
        <taxon>Nitrospinota/Tectimicrobiota group</taxon>
        <taxon>Candidatus Tectimicrobiota</taxon>
        <taxon>Candidatus Entotheonellia</taxon>
        <taxon>Candidatus Entotheonellales</taxon>
        <taxon>Candidatus Entotheonellaceae</taxon>
        <taxon>Candidatus Entotheonella</taxon>
    </lineage>
</organism>
<reference evidence="2 3" key="1">
    <citation type="journal article" date="2014" name="Nature">
        <title>An environmental bacterial taxon with a large and distinct metabolic repertoire.</title>
        <authorList>
            <person name="Wilson M.C."/>
            <person name="Mori T."/>
            <person name="Ruckert C."/>
            <person name="Uria A.R."/>
            <person name="Helf M.J."/>
            <person name="Takada K."/>
            <person name="Gernert C."/>
            <person name="Steffens U.A."/>
            <person name="Heycke N."/>
            <person name="Schmitt S."/>
            <person name="Rinke C."/>
            <person name="Helfrich E.J."/>
            <person name="Brachmann A.O."/>
            <person name="Gurgui C."/>
            <person name="Wakimoto T."/>
            <person name="Kracht M."/>
            <person name="Crusemann M."/>
            <person name="Hentschel U."/>
            <person name="Abe I."/>
            <person name="Matsunaga S."/>
            <person name="Kalinowski J."/>
            <person name="Takeyama H."/>
            <person name="Piel J."/>
        </authorList>
    </citation>
    <scope>NUCLEOTIDE SEQUENCE [LARGE SCALE GENOMIC DNA]</scope>
    <source>
        <strain evidence="3">TSY2</strain>
    </source>
</reference>
<dbReference type="SUPFAM" id="SSF54593">
    <property type="entry name" value="Glyoxalase/Bleomycin resistance protein/Dihydroxybiphenyl dioxygenase"/>
    <property type="match status" value="1"/>
</dbReference>
<evidence type="ECO:0000259" key="1">
    <source>
        <dbReference type="PROSITE" id="PS51819"/>
    </source>
</evidence>